<keyword evidence="4" id="KW-1185">Reference proteome</keyword>
<organism evidence="3 4">
    <name type="scientific">Anaerobaca lacustris</name>
    <dbReference type="NCBI Taxonomy" id="3044600"/>
    <lineage>
        <taxon>Bacteria</taxon>
        <taxon>Pseudomonadati</taxon>
        <taxon>Planctomycetota</taxon>
        <taxon>Phycisphaerae</taxon>
        <taxon>Sedimentisphaerales</taxon>
        <taxon>Anaerobacaceae</taxon>
        <taxon>Anaerobaca</taxon>
    </lineage>
</organism>
<dbReference type="InterPro" id="IPR000421">
    <property type="entry name" value="FA58C"/>
</dbReference>
<dbReference type="Pfam" id="PF00754">
    <property type="entry name" value="F5_F8_type_C"/>
    <property type="match status" value="1"/>
</dbReference>
<dbReference type="PROSITE" id="PS50022">
    <property type="entry name" value="FA58C_3"/>
    <property type="match status" value="1"/>
</dbReference>
<feature type="domain" description="F5/8 type C" evidence="2">
    <location>
        <begin position="352"/>
        <end position="485"/>
    </location>
</feature>
<feature type="chain" id="PRO_5043812448" evidence="1">
    <location>
        <begin position="25"/>
        <end position="920"/>
    </location>
</feature>
<accession>A0AAW6TZ13</accession>
<keyword evidence="1" id="KW-0732">Signal</keyword>
<dbReference type="Gene3D" id="2.60.120.260">
    <property type="entry name" value="Galactose-binding domain-like"/>
    <property type="match status" value="3"/>
</dbReference>
<dbReference type="RefSeq" id="WP_349246192.1">
    <property type="nucleotide sequence ID" value="NZ_JASCXX010000024.1"/>
</dbReference>
<dbReference type="EMBL" id="JASCXX010000024">
    <property type="protein sequence ID" value="MDI6450782.1"/>
    <property type="molecule type" value="Genomic_DNA"/>
</dbReference>
<dbReference type="SUPFAM" id="SSF49785">
    <property type="entry name" value="Galactose-binding domain-like"/>
    <property type="match status" value="2"/>
</dbReference>
<proteinExistence type="predicted"/>
<comment type="caution">
    <text evidence="3">The sequence shown here is derived from an EMBL/GenBank/DDBJ whole genome shotgun (WGS) entry which is preliminary data.</text>
</comment>
<evidence type="ECO:0000259" key="2">
    <source>
        <dbReference type="PROSITE" id="PS50022"/>
    </source>
</evidence>
<dbReference type="InterPro" id="IPR013783">
    <property type="entry name" value="Ig-like_fold"/>
</dbReference>
<dbReference type="Pfam" id="PF13385">
    <property type="entry name" value="Laminin_G_3"/>
    <property type="match status" value="1"/>
</dbReference>
<name>A0AAW6TZ13_9BACT</name>
<dbReference type="Gene3D" id="2.60.40.10">
    <property type="entry name" value="Immunoglobulins"/>
    <property type="match status" value="2"/>
</dbReference>
<dbReference type="InterPro" id="IPR008979">
    <property type="entry name" value="Galactose-bd-like_sf"/>
</dbReference>
<evidence type="ECO:0000313" key="3">
    <source>
        <dbReference type="EMBL" id="MDI6450782.1"/>
    </source>
</evidence>
<sequence length="920" mass="100071">MCRRINAVICVVVLGLALASVSEAALVGWWKFDDGSGSIAKDSSGRGYHGTITDPIWVAGHYGGALDFQGTSYVDVPPESWSTIERQATVSFWAYGDPDQQPQANFIFGAFSDPANNEARRMSAHVPWSNGNVYFDTGGPGYNRIERAADPADYEGTWTFWTFLKNADTGDQQIYINGELWHSGTGMTNTMEGVTKFTIGTKPSLLEGWYRGMIDDFRLYDTALTIEEIQLAMTGRGPGLELASNPAPENEASDIPRDVVLSWEAGEYAVTHDVYFGASFDDVNTAGRGNPMGVLLSQGQAGATFDPPGLLDFGQTYYWRIDEVNGAPDNAIFKGETWSFTAEPLAYPVTGVFATSNGVFDEGAGPQNTVNGSGLNADDQHSTAAGDMWVARPGDEPLYIQFEFDRLYKLHEMLVWNYNVQFEMLLGFGLKDVTVEYSVDGEDWAVLGDVQLSQATAAATYTANTTVALEGVAARFVRLTVNSGWGMMGQYGLSEVRFMYIPAHARQPQPADDAADVSVDGALAWRAGRDAVSHEVYLGTEADALALAGTVTGNSYSPGALNLATTYYWQVNAIQETESWEGDVWSFTAQEFIVVEDFESYTDDIEAGEAIFDTWLDGWVNDTGSTVGHLNTPFAERTIVHSGRQSMPLSYDNSTVATSEADYALTADWTQYGIESLSLYFYGAEGNTGQLYVKINNTKIAYDGPAVNIARPSWQLWSIDLSQAGNVSSVTSLTIGIEGAGATGVLYIDDIRLYPEVLDYTFPDVTGAGDTVQGVPNDGDWPANEAPEMAIDDNVNTKYLHRKGGSQPTGFQVAPLVGSAIVTGLTFTTANDDYGRDPTSFELYGSNASIDGPYTLIAAGDIVDFSQATVWPRFTRNATPIEFENTVAYRYYQLLFPTLRPNNDGLMQIAEVEFLGAIVP</sequence>
<gene>
    <name evidence="3" type="ORF">QJ522_17110</name>
</gene>
<evidence type="ECO:0000256" key="1">
    <source>
        <dbReference type="SAM" id="SignalP"/>
    </source>
</evidence>
<feature type="signal peptide" evidence="1">
    <location>
        <begin position="1"/>
        <end position="24"/>
    </location>
</feature>
<evidence type="ECO:0000313" key="4">
    <source>
        <dbReference type="Proteomes" id="UP001431776"/>
    </source>
</evidence>
<dbReference type="InterPro" id="IPR013320">
    <property type="entry name" value="ConA-like_dom_sf"/>
</dbReference>
<dbReference type="SUPFAM" id="SSF49899">
    <property type="entry name" value="Concanavalin A-like lectins/glucanases"/>
    <property type="match status" value="1"/>
</dbReference>
<dbReference type="AlphaFoldDB" id="A0AAW6TZ13"/>
<dbReference type="Gene3D" id="2.60.120.200">
    <property type="match status" value="1"/>
</dbReference>
<reference evidence="3" key="1">
    <citation type="submission" date="2023-05" db="EMBL/GenBank/DDBJ databases">
        <title>Anaerotaeda fermentans gen. nov., sp. nov., a novel anaerobic planctomycete of the new family within the order Sedimentisphaerales isolated from Taman Peninsula, Russia.</title>
        <authorList>
            <person name="Khomyakova M.A."/>
            <person name="Merkel A.Y."/>
            <person name="Slobodkin A.I."/>
        </authorList>
    </citation>
    <scope>NUCLEOTIDE SEQUENCE</scope>
    <source>
        <strain evidence="3">M17dextr</strain>
    </source>
</reference>
<protein>
    <submittedName>
        <fullName evidence="3">Discoidin domain-containing protein</fullName>
    </submittedName>
</protein>
<dbReference type="Proteomes" id="UP001431776">
    <property type="component" value="Unassembled WGS sequence"/>
</dbReference>